<accession>A0A9W8VGQ7</accession>
<feature type="compositionally biased region" description="Polar residues" evidence="1">
    <location>
        <begin position="191"/>
        <end position="203"/>
    </location>
</feature>
<evidence type="ECO:0000313" key="2">
    <source>
        <dbReference type="EMBL" id="KAJ4264906.1"/>
    </source>
</evidence>
<dbReference type="EMBL" id="JAOQAZ010000007">
    <property type="protein sequence ID" value="KAJ4264906.1"/>
    <property type="molecule type" value="Genomic_DNA"/>
</dbReference>
<reference evidence="2" key="1">
    <citation type="submission" date="2022-09" db="EMBL/GenBank/DDBJ databases">
        <title>Fusarium specimens isolated from Avocado Roots.</title>
        <authorList>
            <person name="Stajich J."/>
            <person name="Roper C."/>
            <person name="Heimlech-Rivalta G."/>
        </authorList>
    </citation>
    <scope>NUCLEOTIDE SEQUENCE</scope>
    <source>
        <strain evidence="2">CF00136</strain>
    </source>
</reference>
<dbReference type="OrthoDB" id="5371646at2759"/>
<feature type="compositionally biased region" description="Pro residues" evidence="1">
    <location>
        <begin position="152"/>
        <end position="165"/>
    </location>
</feature>
<comment type="caution">
    <text evidence="2">The sequence shown here is derived from an EMBL/GenBank/DDBJ whole genome shotgun (WGS) entry which is preliminary data.</text>
</comment>
<feature type="region of interest" description="Disordered" evidence="1">
    <location>
        <begin position="75"/>
        <end position="226"/>
    </location>
</feature>
<name>A0A9W8VGQ7_9HYPO</name>
<keyword evidence="3" id="KW-1185">Reference proteome</keyword>
<gene>
    <name evidence="2" type="ORF">NW762_005149</name>
</gene>
<feature type="compositionally biased region" description="Pro residues" evidence="1">
    <location>
        <begin position="176"/>
        <end position="188"/>
    </location>
</feature>
<organism evidence="2 3">
    <name type="scientific">Fusarium torreyae</name>
    <dbReference type="NCBI Taxonomy" id="1237075"/>
    <lineage>
        <taxon>Eukaryota</taxon>
        <taxon>Fungi</taxon>
        <taxon>Dikarya</taxon>
        <taxon>Ascomycota</taxon>
        <taxon>Pezizomycotina</taxon>
        <taxon>Sordariomycetes</taxon>
        <taxon>Hypocreomycetidae</taxon>
        <taxon>Hypocreales</taxon>
        <taxon>Nectriaceae</taxon>
        <taxon>Fusarium</taxon>
    </lineage>
</organism>
<protein>
    <submittedName>
        <fullName evidence="2">Uncharacterized protein</fullName>
    </submittedName>
</protein>
<sequence>MDSFNDQEKRHLLAEIIKNSQLDIKTLEMFVKSNYIEPNWMQMQLPTGRNMAQCIQAAYSLEVLQRGTKRKASYIEPDNQSNNSAQSPSSQEPPTIPQPHTSSGSFTILPRPPAMPLDSRLQHPQPNGPPAKKKKGRPAYAGREVTSHRPFNPRPIAPKPPPHIQPKPQSSFRPIAPAPHPVLPPLPVSGPLQSASGGRSFTLTDGAETAPRGSRYRTYRASASSP</sequence>
<proteinExistence type="predicted"/>
<dbReference type="Proteomes" id="UP001152049">
    <property type="component" value="Unassembled WGS sequence"/>
</dbReference>
<evidence type="ECO:0000313" key="3">
    <source>
        <dbReference type="Proteomes" id="UP001152049"/>
    </source>
</evidence>
<evidence type="ECO:0000256" key="1">
    <source>
        <dbReference type="SAM" id="MobiDB-lite"/>
    </source>
</evidence>
<feature type="compositionally biased region" description="Low complexity" evidence="1">
    <location>
        <begin position="79"/>
        <end position="93"/>
    </location>
</feature>
<dbReference type="AlphaFoldDB" id="A0A9W8VGQ7"/>